<comment type="caution">
    <text evidence="2">The sequence shown here is derived from an EMBL/GenBank/DDBJ whole genome shotgun (WGS) entry which is preliminary data.</text>
</comment>
<dbReference type="Pfam" id="PF13620">
    <property type="entry name" value="CarboxypepD_reg"/>
    <property type="match status" value="1"/>
</dbReference>
<dbReference type="SUPFAM" id="SSF49464">
    <property type="entry name" value="Carboxypeptidase regulatory domain-like"/>
    <property type="match status" value="1"/>
</dbReference>
<feature type="domain" description="Pvc16 N-terminal" evidence="1">
    <location>
        <begin position="5"/>
        <end position="171"/>
    </location>
</feature>
<dbReference type="RefSeq" id="WP_357788075.1">
    <property type="nucleotide sequence ID" value="NZ_JBFAKC010000016.1"/>
</dbReference>
<accession>A0ABV3G1P6</accession>
<protein>
    <submittedName>
        <fullName evidence="2">Pvc16 family protein</fullName>
    </submittedName>
</protein>
<evidence type="ECO:0000313" key="2">
    <source>
        <dbReference type="EMBL" id="MEV0711580.1"/>
    </source>
</evidence>
<evidence type="ECO:0000259" key="1">
    <source>
        <dbReference type="Pfam" id="PF14065"/>
    </source>
</evidence>
<proteinExistence type="predicted"/>
<organism evidence="2 3">
    <name type="scientific">Nocardia aurea</name>
    <dbReference type="NCBI Taxonomy" id="2144174"/>
    <lineage>
        <taxon>Bacteria</taxon>
        <taxon>Bacillati</taxon>
        <taxon>Actinomycetota</taxon>
        <taxon>Actinomycetes</taxon>
        <taxon>Mycobacteriales</taxon>
        <taxon>Nocardiaceae</taxon>
        <taxon>Nocardia</taxon>
    </lineage>
</organism>
<dbReference type="Pfam" id="PF14065">
    <property type="entry name" value="Pvc16_N"/>
    <property type="match status" value="1"/>
</dbReference>
<reference evidence="2 3" key="1">
    <citation type="submission" date="2024-06" db="EMBL/GenBank/DDBJ databases">
        <title>The Natural Products Discovery Center: Release of the First 8490 Sequenced Strains for Exploring Actinobacteria Biosynthetic Diversity.</title>
        <authorList>
            <person name="Kalkreuter E."/>
            <person name="Kautsar S.A."/>
            <person name="Yang D."/>
            <person name="Bader C.D."/>
            <person name="Teijaro C.N."/>
            <person name="Fluegel L."/>
            <person name="Davis C.M."/>
            <person name="Simpson J.R."/>
            <person name="Lauterbach L."/>
            <person name="Steele A.D."/>
            <person name="Gui C."/>
            <person name="Meng S."/>
            <person name="Li G."/>
            <person name="Viehrig K."/>
            <person name="Ye F."/>
            <person name="Su P."/>
            <person name="Kiefer A.F."/>
            <person name="Nichols A."/>
            <person name="Cepeda A.J."/>
            <person name="Yan W."/>
            <person name="Fan B."/>
            <person name="Jiang Y."/>
            <person name="Adhikari A."/>
            <person name="Zheng C.-J."/>
            <person name="Schuster L."/>
            <person name="Cowan T.M."/>
            <person name="Smanski M.J."/>
            <person name="Chevrette M.G."/>
            <person name="De Carvalho L.P.S."/>
            <person name="Shen B."/>
        </authorList>
    </citation>
    <scope>NUCLEOTIDE SEQUENCE [LARGE SCALE GENOMIC DNA]</scope>
    <source>
        <strain evidence="2 3">NPDC050403</strain>
    </source>
</reference>
<gene>
    <name evidence="2" type="ORF">AB0I48_28865</name>
</gene>
<dbReference type="Gene3D" id="2.60.40.1120">
    <property type="entry name" value="Carboxypeptidase-like, regulatory domain"/>
    <property type="match status" value="1"/>
</dbReference>
<dbReference type="EMBL" id="JBFAKC010000016">
    <property type="protein sequence ID" value="MEV0711580.1"/>
    <property type="molecule type" value="Genomic_DNA"/>
</dbReference>
<evidence type="ECO:0000313" key="3">
    <source>
        <dbReference type="Proteomes" id="UP001551695"/>
    </source>
</evidence>
<dbReference type="InterPro" id="IPR025351">
    <property type="entry name" value="Pvc16_N"/>
</dbReference>
<name>A0ABV3G1P6_9NOCA</name>
<keyword evidence="3" id="KW-1185">Reference proteome</keyword>
<dbReference type="InterPro" id="IPR008969">
    <property type="entry name" value="CarboxyPept-like_regulatory"/>
</dbReference>
<sequence>MFHDLDASLAALLDDAAAPAELRAAEVSFRTPDKDFHPTPATMNLFLHGVQENRTLHSSVPLVDRVGDGFVAAPAPIRVDCTYLVTAWSGQTGDLRVAEEHRLLGSALGWLARFPVLSDECLVGSLRTPPQIYPVTTQVATLRTDESFAHFWSALGAPPRPAFSITVTLTPPPVPDPGTLAPVRQVSVEAASREFPAFVGRVLDATLTAIPGATVRVLEKNVETVSDQRGRFRFTELEFGDYTVKVQAQAHPDFQQPVRYRATGQIHHMVLPAP</sequence>
<dbReference type="Proteomes" id="UP001551695">
    <property type="component" value="Unassembled WGS sequence"/>
</dbReference>